<evidence type="ECO:0000256" key="4">
    <source>
        <dbReference type="ARBA" id="ARBA00023163"/>
    </source>
</evidence>
<dbReference type="Proteomes" id="UP001158087">
    <property type="component" value="Unassembled WGS sequence"/>
</dbReference>
<dbReference type="SUPFAM" id="SSF46785">
    <property type="entry name" value="Winged helix' DNA-binding domain"/>
    <property type="match status" value="1"/>
</dbReference>
<dbReference type="GO" id="GO:0003677">
    <property type="term" value="F:DNA binding"/>
    <property type="evidence" value="ECO:0007669"/>
    <property type="project" value="UniProtKB-KW"/>
</dbReference>
<dbReference type="Pfam" id="PF00126">
    <property type="entry name" value="HTH_1"/>
    <property type="match status" value="1"/>
</dbReference>
<gene>
    <name evidence="6" type="ORF">N7376_24520</name>
</gene>
<dbReference type="PANTHER" id="PTHR30346">
    <property type="entry name" value="TRANSCRIPTIONAL DUAL REGULATOR HCAR-RELATED"/>
    <property type="match status" value="1"/>
</dbReference>
<evidence type="ECO:0000256" key="2">
    <source>
        <dbReference type="ARBA" id="ARBA00023015"/>
    </source>
</evidence>
<proteinExistence type="inferred from homology"/>
<dbReference type="InterPro" id="IPR036388">
    <property type="entry name" value="WH-like_DNA-bd_sf"/>
</dbReference>
<comment type="caution">
    <text evidence="6">The sequence shown here is derived from an EMBL/GenBank/DDBJ whole genome shotgun (WGS) entry which is preliminary data.</text>
</comment>
<evidence type="ECO:0000313" key="7">
    <source>
        <dbReference type="Proteomes" id="UP001158087"/>
    </source>
</evidence>
<dbReference type="GO" id="GO:0003700">
    <property type="term" value="F:DNA-binding transcription factor activity"/>
    <property type="evidence" value="ECO:0007669"/>
    <property type="project" value="InterPro"/>
</dbReference>
<comment type="similarity">
    <text evidence="1">Belongs to the LysR transcriptional regulatory family.</text>
</comment>
<keyword evidence="2" id="KW-0805">Transcription regulation</keyword>
<feature type="domain" description="HTH lysR-type" evidence="5">
    <location>
        <begin position="1"/>
        <end position="58"/>
    </location>
</feature>
<dbReference type="Gene3D" id="3.40.190.10">
    <property type="entry name" value="Periplasmic binding protein-like II"/>
    <property type="match status" value="2"/>
</dbReference>
<organism evidence="6 7">
    <name type="scientific">Brucella intermedia GD04153</name>
    <dbReference type="NCBI Taxonomy" id="2975438"/>
    <lineage>
        <taxon>Bacteria</taxon>
        <taxon>Pseudomonadati</taxon>
        <taxon>Pseudomonadota</taxon>
        <taxon>Alphaproteobacteria</taxon>
        <taxon>Hyphomicrobiales</taxon>
        <taxon>Brucellaceae</taxon>
        <taxon>Brucella/Ochrobactrum group</taxon>
        <taxon>Brucella</taxon>
    </lineage>
</organism>
<accession>A0AA42KR35</accession>
<evidence type="ECO:0000256" key="1">
    <source>
        <dbReference type="ARBA" id="ARBA00009437"/>
    </source>
</evidence>
<evidence type="ECO:0000259" key="5">
    <source>
        <dbReference type="PROSITE" id="PS50931"/>
    </source>
</evidence>
<dbReference type="EMBL" id="JAODYY010000029">
    <property type="protein sequence ID" value="MDH0127136.1"/>
    <property type="molecule type" value="Genomic_DNA"/>
</dbReference>
<dbReference type="SUPFAM" id="SSF53850">
    <property type="entry name" value="Periplasmic binding protein-like II"/>
    <property type="match status" value="1"/>
</dbReference>
<evidence type="ECO:0000256" key="3">
    <source>
        <dbReference type="ARBA" id="ARBA00023125"/>
    </source>
</evidence>
<dbReference type="InterPro" id="IPR000847">
    <property type="entry name" value="LysR_HTH_N"/>
</dbReference>
<dbReference type="PRINTS" id="PR00039">
    <property type="entry name" value="HTHLYSR"/>
</dbReference>
<keyword evidence="4" id="KW-0804">Transcription</keyword>
<dbReference type="PROSITE" id="PS50931">
    <property type="entry name" value="HTH_LYSR"/>
    <property type="match status" value="1"/>
</dbReference>
<name>A0AA42KR35_9HYPH</name>
<dbReference type="FunFam" id="1.10.10.10:FF:000001">
    <property type="entry name" value="LysR family transcriptional regulator"/>
    <property type="match status" value="1"/>
</dbReference>
<reference evidence="6" key="1">
    <citation type="submission" date="2022-09" db="EMBL/GenBank/DDBJ databases">
        <title>Intensive care unit water sources are persistently colonized with multi-drug resistant bacteria and are the site of extensive horizontal gene transfer of antibiotic resistance genes.</title>
        <authorList>
            <person name="Diorio-Toth L."/>
        </authorList>
    </citation>
    <scope>NUCLEOTIDE SEQUENCE</scope>
    <source>
        <strain evidence="6">GD04153</strain>
    </source>
</reference>
<dbReference type="PANTHER" id="PTHR30346:SF0">
    <property type="entry name" value="HCA OPERON TRANSCRIPTIONAL ACTIVATOR HCAR"/>
    <property type="match status" value="1"/>
</dbReference>
<dbReference type="Gene3D" id="1.10.10.10">
    <property type="entry name" value="Winged helix-like DNA-binding domain superfamily/Winged helix DNA-binding domain"/>
    <property type="match status" value="1"/>
</dbReference>
<dbReference type="InterPro" id="IPR005119">
    <property type="entry name" value="LysR_subst-bd"/>
</dbReference>
<dbReference type="InterPro" id="IPR036390">
    <property type="entry name" value="WH_DNA-bd_sf"/>
</dbReference>
<dbReference type="GO" id="GO:0032993">
    <property type="term" value="C:protein-DNA complex"/>
    <property type="evidence" value="ECO:0007669"/>
    <property type="project" value="TreeGrafter"/>
</dbReference>
<keyword evidence="3" id="KW-0238">DNA-binding</keyword>
<dbReference type="Pfam" id="PF03466">
    <property type="entry name" value="LysR_substrate"/>
    <property type="match status" value="1"/>
</dbReference>
<evidence type="ECO:0000313" key="6">
    <source>
        <dbReference type="EMBL" id="MDH0127136.1"/>
    </source>
</evidence>
<sequence length="299" mass="33496">MDIRSLEVFLVLSEELHFGKTAERLSMSQSSVSEHLRRLEARLGRSLFDRTSRRVRLTETGEILAHRVRDPVKAIRIAMREAERGDNKIGEVLRIGFLGGGFYELYQPFAHSCQLEYPNLALEFIELSYETQFSAIAHDEVDMAFCRLPVGLAGLESGPIVMSDPRVVCVNLEHRLARYDHIDAEELCGETMLRVPATQTGAKWSEYHFPLKTPAGIPLKPGPMIRTVREGIAAAVAGHGLFFLTKRAAQYFATPRLAFVEINLAPIQSAFVWRRGDSRPSIATVNQLLIKIAHEAKVG</sequence>
<dbReference type="AlphaFoldDB" id="A0AA42KR35"/>
<protein>
    <submittedName>
        <fullName evidence="6">LysR family transcriptional regulator</fullName>
    </submittedName>
</protein>